<evidence type="ECO:0000313" key="3">
    <source>
        <dbReference type="Proteomes" id="UP000642284"/>
    </source>
</evidence>
<evidence type="ECO:0000259" key="1">
    <source>
        <dbReference type="Pfam" id="PF18029"/>
    </source>
</evidence>
<dbReference type="PANTHER" id="PTHR35908:SF1">
    <property type="entry name" value="CONSERVED PROTEIN"/>
    <property type="match status" value="1"/>
</dbReference>
<keyword evidence="3" id="KW-1185">Reference proteome</keyword>
<name>A0ABR7SNU5_9ACTN</name>
<accession>A0ABR7SNU5</accession>
<dbReference type="Proteomes" id="UP000642284">
    <property type="component" value="Unassembled WGS sequence"/>
</dbReference>
<dbReference type="PANTHER" id="PTHR35908">
    <property type="entry name" value="HYPOTHETICAL FUSION PROTEIN"/>
    <property type="match status" value="1"/>
</dbReference>
<sequence length="132" mass="14679">MTSRIRHITIDSHNPYSQAQFWAEALGGKLSDEDNPGDPEAIVEHAGDTILFVTVPEGKTIKNRVHLDIQPTDRTRDEEVERLIALGATLASDMRRPNGRGWQTLCDPEGNEFCVEPSQAEIDRIRAAQADS</sequence>
<feature type="domain" description="Glyoxalase-like" evidence="1">
    <location>
        <begin position="7"/>
        <end position="115"/>
    </location>
</feature>
<dbReference type="EMBL" id="JACTVJ010000014">
    <property type="protein sequence ID" value="MBC9716365.1"/>
    <property type="molecule type" value="Genomic_DNA"/>
</dbReference>
<dbReference type="Gene3D" id="3.10.180.10">
    <property type="entry name" value="2,3-Dihydroxybiphenyl 1,2-Dioxygenase, domain 1"/>
    <property type="match status" value="1"/>
</dbReference>
<protein>
    <submittedName>
        <fullName evidence="2">VOC family protein</fullName>
    </submittedName>
</protein>
<organism evidence="2 3">
    <name type="scientific">Streptomyces polyasparticus</name>
    <dbReference type="NCBI Taxonomy" id="2767826"/>
    <lineage>
        <taxon>Bacteria</taxon>
        <taxon>Bacillati</taxon>
        <taxon>Actinomycetota</taxon>
        <taxon>Actinomycetes</taxon>
        <taxon>Kitasatosporales</taxon>
        <taxon>Streptomycetaceae</taxon>
        <taxon>Streptomyces</taxon>
    </lineage>
</organism>
<dbReference type="InterPro" id="IPR041581">
    <property type="entry name" value="Glyoxalase_6"/>
</dbReference>
<dbReference type="SUPFAM" id="SSF54593">
    <property type="entry name" value="Glyoxalase/Bleomycin resistance protein/Dihydroxybiphenyl dioxygenase"/>
    <property type="match status" value="1"/>
</dbReference>
<gene>
    <name evidence="2" type="ORF">H9Y04_27900</name>
</gene>
<dbReference type="CDD" id="cd06587">
    <property type="entry name" value="VOC"/>
    <property type="match status" value="1"/>
</dbReference>
<comment type="caution">
    <text evidence="2">The sequence shown here is derived from an EMBL/GenBank/DDBJ whole genome shotgun (WGS) entry which is preliminary data.</text>
</comment>
<evidence type="ECO:0000313" key="2">
    <source>
        <dbReference type="EMBL" id="MBC9716365.1"/>
    </source>
</evidence>
<dbReference type="InterPro" id="IPR029068">
    <property type="entry name" value="Glyas_Bleomycin-R_OHBP_Dase"/>
</dbReference>
<dbReference type="Pfam" id="PF18029">
    <property type="entry name" value="Glyoxalase_6"/>
    <property type="match status" value="1"/>
</dbReference>
<proteinExistence type="predicted"/>
<reference evidence="2 3" key="1">
    <citation type="submission" date="2020-08" db="EMBL/GenBank/DDBJ databases">
        <title>Genemic of Streptomyces polyaspartic.</title>
        <authorList>
            <person name="Liu W."/>
        </authorList>
    </citation>
    <scope>NUCLEOTIDE SEQUENCE [LARGE SCALE GENOMIC DNA]</scope>
    <source>
        <strain evidence="2 3">TRM66268-LWL</strain>
    </source>
</reference>